<dbReference type="Gene3D" id="1.25.40.10">
    <property type="entry name" value="Tetratricopeptide repeat domain"/>
    <property type="match status" value="1"/>
</dbReference>
<dbReference type="STRING" id="34103.SAMN05421778_10797"/>
<comment type="caution">
    <text evidence="3">The sequence shown here is derived from an EMBL/GenBank/DDBJ whole genome shotgun (WGS) entry which is preliminary data.</text>
</comment>
<feature type="region of interest" description="Disordered" evidence="2">
    <location>
        <begin position="180"/>
        <end position="206"/>
    </location>
</feature>
<reference evidence="3 4" key="1">
    <citation type="journal article" date="2014" name="FEMS Microbiol. Ecol.">
        <title>Sphaerotilus natans encrusted with nanoball-shaped Fe(III) oxide minerals formed by nitrate-reducing mixotrophic Fe(II) oxidation.</title>
        <authorList>
            <person name="Park S."/>
            <person name="Kim D.H."/>
            <person name="Lee J.H."/>
            <person name="Hur H.G."/>
        </authorList>
    </citation>
    <scope>NUCLEOTIDE SEQUENCE [LARGE SCALE GENOMIC DNA]</scope>
    <source>
        <strain evidence="3 4">DSM 6575</strain>
    </source>
</reference>
<organism evidence="3 4">
    <name type="scientific">Sphaerotilus natans subsp. natans DSM 6575</name>
    <dbReference type="NCBI Taxonomy" id="1286631"/>
    <lineage>
        <taxon>Bacteria</taxon>
        <taxon>Pseudomonadati</taxon>
        <taxon>Pseudomonadota</taxon>
        <taxon>Betaproteobacteria</taxon>
        <taxon>Burkholderiales</taxon>
        <taxon>Sphaerotilaceae</taxon>
        <taxon>Sphaerotilus</taxon>
    </lineage>
</organism>
<name>A0A059KI46_9BURK</name>
<dbReference type="eggNOG" id="COG3034">
    <property type="taxonomic scope" value="Bacteria"/>
</dbReference>
<sequence length="624" mass="68125">MHNPRMIQPAEEAVPRCGIPPTVSDAPRRPATGLLVLALAAGMASAPAAAAAQMSTPEQQRFMQALELAQRRQDGEAMRLFEQLVREQPGRPEPLVNLGVLLARHGRVDEARAAFEQALRTSQPHALAHDNLNRLQARAPADALAWAEPGTPEPPARAALLTLTLLGGAAGAMLWMRRRRPAAAPSPAHPPRPGTQEAQETQASSLTLTPRESFVSLVDAAPAFATTVPAPPATPATDPPATPPATRPATRPAARLAGAPAHRLPGAEEQLLAVYRLIGDGQLEEALRRVEALLRQTPRYPLARLACADLQLVLTGGLQPMPAGLDAQRLARWRQASALRLQSWQTPPPPEHLPRQVVHLADSVRQMVAIECATSRLFVLEQRAGQLRVATTCPVLVGPRADEREPLRPGTPLGLYRIESRLSPRQIGEEHGAGALVLDPPNEHDRRLGRPAQPFWLHGPSPRPPGVMPPPSCHLVLADEDLQRLMFELVPRRTPVLVAERLEWVTPRSLAQARLRTRNLVEVWRLARARGDLPALLALYAAGFDAGPDERDPAPRLAGELAASGGRDRQLADLSLFVWQDREEVLLASFREVLRGHAPGPLRRQYWAREHGQWKIFSETVSKD</sequence>
<evidence type="ECO:0000256" key="1">
    <source>
        <dbReference type="PROSITE-ProRule" id="PRU00339"/>
    </source>
</evidence>
<dbReference type="Pfam" id="PF14559">
    <property type="entry name" value="TPR_19"/>
    <property type="match status" value="1"/>
</dbReference>
<keyword evidence="1" id="KW-0802">TPR repeat</keyword>
<dbReference type="EMBL" id="AZRA01000098">
    <property type="protein sequence ID" value="KDB51142.1"/>
    <property type="molecule type" value="Genomic_DNA"/>
</dbReference>
<feature type="repeat" description="TPR" evidence="1">
    <location>
        <begin position="92"/>
        <end position="125"/>
    </location>
</feature>
<evidence type="ECO:0000313" key="4">
    <source>
        <dbReference type="Proteomes" id="UP000026714"/>
    </source>
</evidence>
<proteinExistence type="predicted"/>
<dbReference type="PROSITE" id="PS50005">
    <property type="entry name" value="TPR"/>
    <property type="match status" value="1"/>
</dbReference>
<accession>A0A059KI46</accession>
<dbReference type="SUPFAM" id="SSF48452">
    <property type="entry name" value="TPR-like"/>
    <property type="match status" value="1"/>
</dbReference>
<evidence type="ECO:0000313" key="3">
    <source>
        <dbReference type="EMBL" id="KDB51142.1"/>
    </source>
</evidence>
<dbReference type="eggNOG" id="COG0457">
    <property type="taxonomic scope" value="Bacteria"/>
</dbReference>
<protein>
    <submittedName>
        <fullName evidence="3">Uncharacterized protein</fullName>
    </submittedName>
</protein>
<dbReference type="InterPro" id="IPR011990">
    <property type="entry name" value="TPR-like_helical_dom_sf"/>
</dbReference>
<gene>
    <name evidence="3" type="ORF">X805_32380</name>
</gene>
<feature type="compositionally biased region" description="Pro residues" evidence="2">
    <location>
        <begin position="229"/>
        <end position="246"/>
    </location>
</feature>
<feature type="compositionally biased region" description="Polar residues" evidence="2">
    <location>
        <begin position="196"/>
        <end position="206"/>
    </location>
</feature>
<keyword evidence="4" id="KW-1185">Reference proteome</keyword>
<dbReference type="AlphaFoldDB" id="A0A059KI46"/>
<evidence type="ECO:0000256" key="2">
    <source>
        <dbReference type="SAM" id="MobiDB-lite"/>
    </source>
</evidence>
<feature type="region of interest" description="Disordered" evidence="2">
    <location>
        <begin position="226"/>
        <end position="255"/>
    </location>
</feature>
<dbReference type="Proteomes" id="UP000026714">
    <property type="component" value="Unassembled WGS sequence"/>
</dbReference>
<dbReference type="InterPro" id="IPR019734">
    <property type="entry name" value="TPR_rpt"/>
</dbReference>